<dbReference type="InterPro" id="IPR005016">
    <property type="entry name" value="TDE1/TMS"/>
</dbReference>
<feature type="compositionally biased region" description="Polar residues" evidence="6">
    <location>
        <begin position="38"/>
        <end position="49"/>
    </location>
</feature>
<evidence type="ECO:0000256" key="4">
    <source>
        <dbReference type="ARBA" id="ARBA00022989"/>
    </source>
</evidence>
<proteinExistence type="inferred from homology"/>
<dbReference type="GO" id="GO:0016020">
    <property type="term" value="C:membrane"/>
    <property type="evidence" value="ECO:0007669"/>
    <property type="project" value="UniProtKB-SubCell"/>
</dbReference>
<feature type="region of interest" description="Disordered" evidence="6">
    <location>
        <begin position="314"/>
        <end position="341"/>
    </location>
</feature>
<evidence type="ECO:0000256" key="1">
    <source>
        <dbReference type="ARBA" id="ARBA00004141"/>
    </source>
</evidence>
<keyword evidence="3 7" id="KW-0812">Transmembrane</keyword>
<evidence type="ECO:0000256" key="7">
    <source>
        <dbReference type="SAM" id="Phobius"/>
    </source>
</evidence>
<reference evidence="8" key="2">
    <citation type="submission" date="2025-08" db="UniProtKB">
        <authorList>
            <consortium name="Ensembl"/>
        </authorList>
    </citation>
    <scope>IDENTIFICATION</scope>
</reference>
<evidence type="ECO:0000313" key="9">
    <source>
        <dbReference type="Proteomes" id="UP000694405"/>
    </source>
</evidence>
<evidence type="ECO:0000313" key="8">
    <source>
        <dbReference type="Ensembl" id="ENSMUNP00000030324.1"/>
    </source>
</evidence>
<feature type="region of interest" description="Disordered" evidence="6">
    <location>
        <begin position="31"/>
        <end position="53"/>
    </location>
</feature>
<sequence>MYLTFSALSSRPPERGGCSCPLQEPGAGGAPISPAPPQCSTKGRTSPSASRACGRTSCRQRTPQLPSWGLPSCTPVCSLHGACARGVCSQQAQLSCSCVGSMGQAGVLAQGAGCPCYDFCLSPGHSNEASYLAEVFGPLWMVKVYSFEFKKPSCCFCCPEKMEEELRGTEQTCEQAEEPAREQCIIQDERDKVVYSYSAFHFVFFLASLYVMMTLTNWFRYIPCSCPALLALAPLPSCSCSPASTVTPSITTLQCHHPASSDPHPYELRLQWFTPLHPSAPGCAITEPVPAGKRPALHPQTSTTSNNSSLALQGVRLGSAGPGGLQAGGMRPGPCSCGATG</sequence>
<comment type="similarity">
    <text evidence="2">Belongs to the TDE1 family.</text>
</comment>
<name>A0A8V5GG27_MELUD</name>
<organism evidence="8 9">
    <name type="scientific">Melopsittacus undulatus</name>
    <name type="common">Budgerigar</name>
    <name type="synonym">Psittacus undulatus</name>
    <dbReference type="NCBI Taxonomy" id="13146"/>
    <lineage>
        <taxon>Eukaryota</taxon>
        <taxon>Metazoa</taxon>
        <taxon>Chordata</taxon>
        <taxon>Craniata</taxon>
        <taxon>Vertebrata</taxon>
        <taxon>Euteleostomi</taxon>
        <taxon>Archelosauria</taxon>
        <taxon>Archosauria</taxon>
        <taxon>Dinosauria</taxon>
        <taxon>Saurischia</taxon>
        <taxon>Theropoda</taxon>
        <taxon>Coelurosauria</taxon>
        <taxon>Aves</taxon>
        <taxon>Neognathae</taxon>
        <taxon>Neoaves</taxon>
        <taxon>Telluraves</taxon>
        <taxon>Australaves</taxon>
        <taxon>Psittaciformes</taxon>
        <taxon>Psittaculidae</taxon>
        <taxon>Melopsittacus</taxon>
    </lineage>
</organism>
<protein>
    <submittedName>
        <fullName evidence="8">Uncharacterized protein</fullName>
    </submittedName>
</protein>
<keyword evidence="9" id="KW-1185">Reference proteome</keyword>
<reference evidence="8" key="1">
    <citation type="submission" date="2020-03" db="EMBL/GenBank/DDBJ databases">
        <title>Melopsittacus undulatus (budgerigar) genome, bMelUnd1, maternal haplotype with Z.</title>
        <authorList>
            <person name="Gedman G."/>
            <person name="Mountcastle J."/>
            <person name="Haase B."/>
            <person name="Formenti G."/>
            <person name="Wright T."/>
            <person name="Apodaca J."/>
            <person name="Pelan S."/>
            <person name="Chow W."/>
            <person name="Rhie A."/>
            <person name="Howe K."/>
            <person name="Fedrigo O."/>
            <person name="Jarvis E.D."/>
        </authorList>
    </citation>
    <scope>NUCLEOTIDE SEQUENCE [LARGE SCALE GENOMIC DNA]</scope>
</reference>
<evidence type="ECO:0000256" key="3">
    <source>
        <dbReference type="ARBA" id="ARBA00022692"/>
    </source>
</evidence>
<dbReference type="PANTHER" id="PTHR10383:SF5">
    <property type="entry name" value="SERINE INCORPORATOR 4"/>
    <property type="match status" value="1"/>
</dbReference>
<dbReference type="Proteomes" id="UP000694405">
    <property type="component" value="Unassembled WGS sequence"/>
</dbReference>
<evidence type="ECO:0000256" key="2">
    <source>
        <dbReference type="ARBA" id="ARBA00006665"/>
    </source>
</evidence>
<evidence type="ECO:0000256" key="6">
    <source>
        <dbReference type="SAM" id="MobiDB-lite"/>
    </source>
</evidence>
<dbReference type="Ensembl" id="ENSMUNT00000030742.1">
    <property type="protein sequence ID" value="ENSMUNP00000030324.1"/>
    <property type="gene ID" value="ENSMUNG00000021051.1"/>
</dbReference>
<accession>A0A8V5GG27</accession>
<comment type="subcellular location">
    <subcellularLocation>
        <location evidence="1">Membrane</location>
        <topology evidence="1">Multi-pass membrane protein</topology>
    </subcellularLocation>
</comment>
<dbReference type="AlphaFoldDB" id="A0A8V5GG27"/>
<dbReference type="Pfam" id="PF03348">
    <property type="entry name" value="Serinc"/>
    <property type="match status" value="1"/>
</dbReference>
<dbReference type="PANTHER" id="PTHR10383">
    <property type="entry name" value="SERINE INCORPORATOR"/>
    <property type="match status" value="1"/>
</dbReference>
<feature type="compositionally biased region" description="Gly residues" evidence="6">
    <location>
        <begin position="320"/>
        <end position="331"/>
    </location>
</feature>
<reference evidence="8" key="3">
    <citation type="submission" date="2025-09" db="UniProtKB">
        <authorList>
            <consortium name="Ensembl"/>
        </authorList>
    </citation>
    <scope>IDENTIFICATION</scope>
</reference>
<keyword evidence="4 7" id="KW-1133">Transmembrane helix</keyword>
<keyword evidence="5 7" id="KW-0472">Membrane</keyword>
<evidence type="ECO:0000256" key="5">
    <source>
        <dbReference type="ARBA" id="ARBA00023136"/>
    </source>
</evidence>
<feature type="transmembrane region" description="Helical" evidence="7">
    <location>
        <begin position="194"/>
        <end position="213"/>
    </location>
</feature>